<name>A0A5X4PE35_SALET</name>
<organism evidence="1">
    <name type="scientific">Salmonella enterica subsp. enterica serovar Hull</name>
    <dbReference type="NCBI Taxonomy" id="1403564"/>
    <lineage>
        <taxon>Bacteria</taxon>
        <taxon>Pseudomonadati</taxon>
        <taxon>Pseudomonadota</taxon>
        <taxon>Gammaproteobacteria</taxon>
        <taxon>Enterobacterales</taxon>
        <taxon>Enterobacteriaceae</taxon>
        <taxon>Salmonella</taxon>
    </lineage>
</organism>
<accession>A0A5X4PE35</accession>
<sequence length="150" mass="16441">MSKVTMKVSALSGSALDYAVDRAIHGERYSEQLSLIRTSGDSFHPSSSWSQCGLLLEKYQIFLEPPHDVHRLNYRPDGKPKGCWETFESWHATVSTRVAEKPPVTPDFPVGGCYRGEGATPLLAVCRAIASMGGDEIGIPKELLKQGYTA</sequence>
<evidence type="ECO:0000313" key="1">
    <source>
        <dbReference type="EMBL" id="EBZ8648475.1"/>
    </source>
</evidence>
<proteinExistence type="predicted"/>
<comment type="caution">
    <text evidence="1">The sequence shown here is derived from an EMBL/GenBank/DDBJ whole genome shotgun (WGS) entry which is preliminary data.</text>
</comment>
<protein>
    <submittedName>
        <fullName evidence="1">DUF2591 domain-containing protein</fullName>
    </submittedName>
</protein>
<reference evidence="1" key="1">
    <citation type="submission" date="2018-11" db="EMBL/GenBank/DDBJ databases">
        <authorList>
            <person name="Ashton P.M."/>
            <person name="Dallman T."/>
            <person name="Nair S."/>
            <person name="De Pinna E."/>
            <person name="Peters T."/>
            <person name="Grant K."/>
        </authorList>
    </citation>
    <scope>NUCLEOTIDE SEQUENCE</scope>
    <source>
        <strain evidence="1">638096</strain>
    </source>
</reference>
<dbReference type="EMBL" id="AAHSMS010000010">
    <property type="protein sequence ID" value="EBZ8648475.1"/>
    <property type="molecule type" value="Genomic_DNA"/>
</dbReference>
<gene>
    <name evidence="1" type="ORF">EHB58_09655</name>
</gene>
<dbReference type="InterPro" id="IPR019701">
    <property type="entry name" value="Phage_P22_NinX"/>
</dbReference>
<dbReference type="AlphaFoldDB" id="A0A5X4PE35"/>
<dbReference type="Pfam" id="PF10765">
    <property type="entry name" value="Phage_P22_NinX"/>
    <property type="match status" value="1"/>
</dbReference>